<dbReference type="Pfam" id="PF12002">
    <property type="entry name" value="MgsA_C"/>
    <property type="match status" value="1"/>
</dbReference>
<dbReference type="SUPFAM" id="SSF52540">
    <property type="entry name" value="P-loop containing nucleoside triphosphate hydrolases"/>
    <property type="match status" value="1"/>
</dbReference>
<dbReference type="GO" id="GO:0008047">
    <property type="term" value="F:enzyme activator activity"/>
    <property type="evidence" value="ECO:0007669"/>
    <property type="project" value="TreeGrafter"/>
</dbReference>
<dbReference type="GO" id="GO:0003677">
    <property type="term" value="F:DNA binding"/>
    <property type="evidence" value="ECO:0007669"/>
    <property type="project" value="InterPro"/>
</dbReference>
<dbReference type="CDD" id="cd00009">
    <property type="entry name" value="AAA"/>
    <property type="match status" value="1"/>
</dbReference>
<dbReference type="Gene3D" id="1.10.3710.10">
    <property type="entry name" value="DNA polymerase III clamp loader subunits, C-terminal domain"/>
    <property type="match status" value="1"/>
</dbReference>
<keyword evidence="4" id="KW-0547">Nucleotide-binding</keyword>
<dbReference type="InterPro" id="IPR003593">
    <property type="entry name" value="AAA+_ATPase"/>
</dbReference>
<evidence type="ECO:0000259" key="6">
    <source>
        <dbReference type="SMART" id="SM00382"/>
    </source>
</evidence>
<protein>
    <recommendedName>
        <fullName evidence="3">Replication-associated recombination protein A</fullName>
    </recommendedName>
</protein>
<dbReference type="GO" id="GO:0000731">
    <property type="term" value="P:DNA synthesis involved in DNA repair"/>
    <property type="evidence" value="ECO:0007669"/>
    <property type="project" value="TreeGrafter"/>
</dbReference>
<sequence>MDNNNHDAPQVDLFSGTSIEVEQESVHRAGQPLPFRARPDDFEGYFGQEHVFKRYSFLKSKNFPSLVIWGPPGTGKTTLAHILAKNSGLELYNFNAVLGGVNDLKKLIASAISMKERYNQEAIIFIDEIHRFNKAQQDALLPYVEQGSFILIGATTENPRSSVNRALLSRVQIIELKKLSEENLESIIRNVAKRFEINIDEDCVHFISDYSNGDARNSLNILELLEKNSAGDQKLLTLSDVKPMVLENAREYDRNKDRHYDVISAFIKSMRGSDPSAALLWLAVMLDGGEDPVFIARRLVVFASEDVGNADPQALTMATSCLTAVAQIGMPEARINLAQATTYLAATVKSNAAYLGINEALSYVESNQTIEVPHHLKNYPPKDATVTYQYPHSFPHHYVKQDYTPAGTPEFYRPTEMGLEKNIKERLSKLK</sequence>
<dbReference type="PANTHER" id="PTHR13779">
    <property type="entry name" value="WERNER HELICASE-INTERACTING PROTEIN 1 FAMILY MEMBER"/>
    <property type="match status" value="1"/>
</dbReference>
<dbReference type="Gene3D" id="3.40.50.300">
    <property type="entry name" value="P-loop containing nucleotide triphosphate hydrolases"/>
    <property type="match status" value="1"/>
</dbReference>
<dbReference type="Gene3D" id="1.20.272.10">
    <property type="match status" value="1"/>
</dbReference>
<dbReference type="GO" id="GO:0006261">
    <property type="term" value="P:DNA-templated DNA replication"/>
    <property type="evidence" value="ECO:0007669"/>
    <property type="project" value="TreeGrafter"/>
</dbReference>
<evidence type="ECO:0000313" key="8">
    <source>
        <dbReference type="Proteomes" id="UP000196531"/>
    </source>
</evidence>
<dbReference type="CDD" id="cd18139">
    <property type="entry name" value="HLD_clamp_RarA"/>
    <property type="match status" value="1"/>
</dbReference>
<dbReference type="InterPro" id="IPR008921">
    <property type="entry name" value="DNA_pol3_clamp-load_cplx_C"/>
</dbReference>
<dbReference type="SMART" id="SM00382">
    <property type="entry name" value="AAA"/>
    <property type="match status" value="1"/>
</dbReference>
<dbReference type="FunFam" id="1.20.272.10:FF:000001">
    <property type="entry name" value="Putative AAA family ATPase"/>
    <property type="match status" value="1"/>
</dbReference>
<evidence type="ECO:0000256" key="5">
    <source>
        <dbReference type="ARBA" id="ARBA00022840"/>
    </source>
</evidence>
<evidence type="ECO:0000256" key="2">
    <source>
        <dbReference type="ARBA" id="ARBA00008959"/>
    </source>
</evidence>
<comment type="function">
    <text evidence="1">DNA-dependent ATPase that plays important roles in cellular responses to stalled DNA replication processes.</text>
</comment>
<evidence type="ECO:0000313" key="7">
    <source>
        <dbReference type="EMBL" id="OUR98510.1"/>
    </source>
</evidence>
<dbReference type="InterPro" id="IPR021886">
    <property type="entry name" value="MgsA_C"/>
</dbReference>
<dbReference type="Pfam" id="PF16193">
    <property type="entry name" value="AAA_assoc_2"/>
    <property type="match status" value="1"/>
</dbReference>
<accession>A0A1Y5FA04</accession>
<evidence type="ECO:0000256" key="3">
    <source>
        <dbReference type="ARBA" id="ARBA00020776"/>
    </source>
</evidence>
<dbReference type="InterPro" id="IPR032423">
    <property type="entry name" value="AAA_assoc_2"/>
</dbReference>
<dbReference type="Pfam" id="PF00004">
    <property type="entry name" value="AAA"/>
    <property type="match status" value="1"/>
</dbReference>
<comment type="similarity">
    <text evidence="2">Belongs to the AAA ATPase family. RarA/MGS1/WRNIP1 subfamily.</text>
</comment>
<dbReference type="PANTHER" id="PTHR13779:SF7">
    <property type="entry name" value="ATPASE WRNIP1"/>
    <property type="match status" value="1"/>
</dbReference>
<dbReference type="EMBL" id="MAAO01000004">
    <property type="protein sequence ID" value="OUR98510.1"/>
    <property type="molecule type" value="Genomic_DNA"/>
</dbReference>
<proteinExistence type="inferred from homology"/>
<dbReference type="InterPro" id="IPR003959">
    <property type="entry name" value="ATPase_AAA_core"/>
</dbReference>
<dbReference type="GO" id="GO:0016887">
    <property type="term" value="F:ATP hydrolysis activity"/>
    <property type="evidence" value="ECO:0007669"/>
    <property type="project" value="InterPro"/>
</dbReference>
<feature type="domain" description="AAA+ ATPase" evidence="6">
    <location>
        <begin position="62"/>
        <end position="178"/>
    </location>
</feature>
<dbReference type="InterPro" id="IPR051314">
    <property type="entry name" value="AAA_ATPase_RarA/MGS1/WRNIP1"/>
</dbReference>
<organism evidence="7 8">
    <name type="scientific">Halobacteriovorax marinus</name>
    <dbReference type="NCBI Taxonomy" id="97084"/>
    <lineage>
        <taxon>Bacteria</taxon>
        <taxon>Pseudomonadati</taxon>
        <taxon>Bdellovibrionota</taxon>
        <taxon>Bacteriovoracia</taxon>
        <taxon>Bacteriovoracales</taxon>
        <taxon>Halobacteriovoraceae</taxon>
        <taxon>Halobacteriovorax</taxon>
    </lineage>
</organism>
<dbReference type="GO" id="GO:0005524">
    <property type="term" value="F:ATP binding"/>
    <property type="evidence" value="ECO:0007669"/>
    <property type="project" value="UniProtKB-KW"/>
</dbReference>
<comment type="caution">
    <text evidence="7">The sequence shown here is derived from an EMBL/GenBank/DDBJ whole genome shotgun (WGS) entry which is preliminary data.</text>
</comment>
<dbReference type="InterPro" id="IPR027417">
    <property type="entry name" value="P-loop_NTPase"/>
</dbReference>
<dbReference type="AlphaFoldDB" id="A0A1Y5FA04"/>
<dbReference type="SUPFAM" id="SSF48019">
    <property type="entry name" value="post-AAA+ oligomerization domain-like"/>
    <property type="match status" value="1"/>
</dbReference>
<reference evidence="8" key="1">
    <citation type="journal article" date="2017" name="Proc. Natl. Acad. Sci. U.S.A.">
        <title>Simulation of Deepwater Horizon oil plume reveals substrate specialization within a complex community of hydrocarbon-degraders.</title>
        <authorList>
            <person name="Hu P."/>
            <person name="Dubinsky E.A."/>
            <person name="Probst A.J."/>
            <person name="Wang J."/>
            <person name="Sieber C.M.K."/>
            <person name="Tom L.M."/>
            <person name="Gardinali P."/>
            <person name="Banfield J.F."/>
            <person name="Atlas R.M."/>
            <person name="Andersen G.L."/>
        </authorList>
    </citation>
    <scope>NUCLEOTIDE SEQUENCE [LARGE SCALE GENOMIC DNA]</scope>
</reference>
<evidence type="ECO:0000256" key="1">
    <source>
        <dbReference type="ARBA" id="ARBA00002393"/>
    </source>
</evidence>
<name>A0A1Y5FA04_9BACT</name>
<dbReference type="GO" id="GO:0017116">
    <property type="term" value="F:single-stranded DNA helicase activity"/>
    <property type="evidence" value="ECO:0007669"/>
    <property type="project" value="TreeGrafter"/>
</dbReference>
<keyword evidence="5" id="KW-0067">ATP-binding</keyword>
<evidence type="ECO:0000256" key="4">
    <source>
        <dbReference type="ARBA" id="ARBA00022741"/>
    </source>
</evidence>
<dbReference type="Proteomes" id="UP000196531">
    <property type="component" value="Unassembled WGS sequence"/>
</dbReference>
<dbReference type="Gene3D" id="1.10.8.60">
    <property type="match status" value="1"/>
</dbReference>
<gene>
    <name evidence="7" type="ORF">A9Q84_03615</name>
</gene>